<evidence type="ECO:0000313" key="1">
    <source>
        <dbReference type="EMBL" id="AWN21377.1"/>
    </source>
</evidence>
<sequence length="349" mass="40032">MLSIGKKATIQTDIHLKGVPSDIEEALYYGSFAANSHNTQSWKVALKPKQGQLTISLDKKRSLDVVDPKNRELYISLGCYSQSLKMAFEAYGYKVDLEQTSPSANNHYQAIIFNFQKDQHKKMNQKQIELIKKRHTDKRKFLTKKLDRGFIAQATKRYKNLHYYPRSSQEFTYLKDGSIRAVKKQSSNPDFLKEQSDWLRFSNQESKEKKDGISGDMLGLNPLLKSLYFMTTNHETATGQGFAKQSLSTLEKQVNNCAGFFVMTGKQTLENWIAAGRQVQAFWYDCTEKNIAIQPISAMMEVPSYNKNLEKDLQLNQPVQMILRAGQVETYGENSGVRRDLTDYIQVKD</sequence>
<dbReference type="Gene3D" id="3.40.109.10">
    <property type="entry name" value="NADH Oxidase"/>
    <property type="match status" value="1"/>
</dbReference>
<dbReference type="RefSeq" id="WP_002962630.1">
    <property type="nucleotide sequence ID" value="NZ_CP029490.1"/>
</dbReference>
<organism evidence="1 2">
    <name type="scientific">Streptococcus sobrinus</name>
    <dbReference type="NCBI Taxonomy" id="1310"/>
    <lineage>
        <taxon>Bacteria</taxon>
        <taxon>Bacillati</taxon>
        <taxon>Bacillota</taxon>
        <taxon>Bacilli</taxon>
        <taxon>Lactobacillales</taxon>
        <taxon>Streptococcaceae</taxon>
        <taxon>Streptococcus</taxon>
    </lineage>
</organism>
<evidence type="ECO:0008006" key="3">
    <source>
        <dbReference type="Google" id="ProtNLM"/>
    </source>
</evidence>
<dbReference type="Proteomes" id="UP000245369">
    <property type="component" value="Chromosome"/>
</dbReference>
<protein>
    <recommendedName>
        <fullName evidence="3">Nitroreductase family protein</fullName>
    </recommendedName>
</protein>
<proteinExistence type="predicted"/>
<gene>
    <name evidence="1" type="ORF">DK182_08475</name>
</gene>
<keyword evidence="2" id="KW-1185">Reference proteome</keyword>
<dbReference type="NCBIfam" id="NF047509">
    <property type="entry name" value="Rv3131_FMN_oxido"/>
    <property type="match status" value="1"/>
</dbReference>
<name>A0ABN5LK35_9STRE</name>
<reference evidence="1 2" key="1">
    <citation type="submission" date="2018-05" db="EMBL/GenBank/DDBJ databases">
        <title>Complete genome sequences of Streptococcus sobrinus.</title>
        <authorList>
            <person name="Sales M."/>
            <person name="Jensen P.A."/>
        </authorList>
    </citation>
    <scope>NUCLEOTIDE SEQUENCE [LARGE SCALE GENOMIC DNA]</scope>
    <source>
        <strain evidence="1 2">SL1</strain>
    </source>
</reference>
<dbReference type="GeneID" id="93924539"/>
<accession>A0ABN5LK35</accession>
<dbReference type="SUPFAM" id="SSF55469">
    <property type="entry name" value="FMN-dependent nitroreductase-like"/>
    <property type="match status" value="1"/>
</dbReference>
<dbReference type="InterPro" id="IPR000415">
    <property type="entry name" value="Nitroreductase-like"/>
</dbReference>
<dbReference type="EMBL" id="CP029490">
    <property type="protein sequence ID" value="AWN21377.1"/>
    <property type="molecule type" value="Genomic_DNA"/>
</dbReference>
<evidence type="ECO:0000313" key="2">
    <source>
        <dbReference type="Proteomes" id="UP000245369"/>
    </source>
</evidence>